<dbReference type="EMBL" id="QNGE01002492">
    <property type="protein sequence ID" value="KAA3675486.1"/>
    <property type="molecule type" value="Genomic_DNA"/>
</dbReference>
<comment type="caution">
    <text evidence="3">The sequence shown here is derived from an EMBL/GenBank/DDBJ whole genome shotgun (WGS) entry which is preliminary data.</text>
</comment>
<dbReference type="GO" id="GO:0006811">
    <property type="term" value="P:monoatomic ion transport"/>
    <property type="evidence" value="ECO:0007669"/>
    <property type="project" value="InterPro"/>
</dbReference>
<evidence type="ECO:0000313" key="4">
    <source>
        <dbReference type="Proteomes" id="UP000324629"/>
    </source>
</evidence>
<dbReference type="GO" id="GO:0016020">
    <property type="term" value="C:membrane"/>
    <property type="evidence" value="ECO:0007669"/>
    <property type="project" value="InterPro"/>
</dbReference>
<keyword evidence="4" id="KW-1185">Reference proteome</keyword>
<evidence type="ECO:0000256" key="2">
    <source>
        <dbReference type="SAM" id="SignalP"/>
    </source>
</evidence>
<dbReference type="AlphaFoldDB" id="A0A5J4NIP8"/>
<accession>A0A5J4NIP8</accession>
<feature type="signal peptide" evidence="2">
    <location>
        <begin position="1"/>
        <end position="18"/>
    </location>
</feature>
<keyword evidence="2" id="KW-0732">Signal</keyword>
<gene>
    <name evidence="3" type="ORF">DEA37_0014300</name>
</gene>
<feature type="region of interest" description="Disordered" evidence="1">
    <location>
        <begin position="47"/>
        <end position="103"/>
    </location>
</feature>
<feature type="chain" id="PRO_5023868653" evidence="2">
    <location>
        <begin position="19"/>
        <end position="103"/>
    </location>
</feature>
<name>A0A5J4NIP8_9TREM</name>
<dbReference type="InterPro" id="IPR036719">
    <property type="entry name" value="Neuro-gated_channel_TM_sf"/>
</dbReference>
<evidence type="ECO:0000256" key="1">
    <source>
        <dbReference type="SAM" id="MobiDB-lite"/>
    </source>
</evidence>
<dbReference type="Proteomes" id="UP000324629">
    <property type="component" value="Unassembled WGS sequence"/>
</dbReference>
<sequence length="103" mass="11390">MTLVTLSTFLCLIVVNLHYRGDRRNEVPPWLRKLAIQHGARLLFVNVAPPGGPKSKSPDKKGNKPAQPVQPNDGTPQPLYGSTFGFYPGAPRLPYSDAYGRKF</sequence>
<evidence type="ECO:0000313" key="3">
    <source>
        <dbReference type="EMBL" id="KAA3675486.1"/>
    </source>
</evidence>
<proteinExistence type="predicted"/>
<protein>
    <submittedName>
        <fullName evidence="3">Uncharacterized protein</fullName>
    </submittedName>
</protein>
<organism evidence="3 4">
    <name type="scientific">Paragonimus westermani</name>
    <dbReference type="NCBI Taxonomy" id="34504"/>
    <lineage>
        <taxon>Eukaryota</taxon>
        <taxon>Metazoa</taxon>
        <taxon>Spiralia</taxon>
        <taxon>Lophotrochozoa</taxon>
        <taxon>Platyhelminthes</taxon>
        <taxon>Trematoda</taxon>
        <taxon>Digenea</taxon>
        <taxon>Plagiorchiida</taxon>
        <taxon>Troglotremata</taxon>
        <taxon>Troglotrematidae</taxon>
        <taxon>Paragonimus</taxon>
    </lineage>
</organism>
<dbReference type="SUPFAM" id="SSF90112">
    <property type="entry name" value="Neurotransmitter-gated ion-channel transmembrane pore"/>
    <property type="match status" value="1"/>
</dbReference>
<reference evidence="3 4" key="1">
    <citation type="journal article" date="2019" name="Gigascience">
        <title>Whole-genome sequence of the oriental lung fluke Paragonimus westermani.</title>
        <authorList>
            <person name="Oey H."/>
            <person name="Zakrzewski M."/>
            <person name="Narain K."/>
            <person name="Devi K.R."/>
            <person name="Agatsuma T."/>
            <person name="Nawaratna S."/>
            <person name="Gobert G.N."/>
            <person name="Jones M.K."/>
            <person name="Ragan M.A."/>
            <person name="McManus D.P."/>
            <person name="Krause L."/>
        </authorList>
    </citation>
    <scope>NUCLEOTIDE SEQUENCE [LARGE SCALE GENOMIC DNA]</scope>
    <source>
        <strain evidence="3 4">IND2009</strain>
    </source>
</reference>